<keyword evidence="7" id="KW-1185">Reference proteome</keyword>
<dbReference type="GO" id="GO:0000077">
    <property type="term" value="P:DNA damage checkpoint signaling"/>
    <property type="evidence" value="ECO:0007669"/>
    <property type="project" value="TreeGrafter"/>
</dbReference>
<dbReference type="STRING" id="334426.A0A0R3PSB8"/>
<dbReference type="GO" id="GO:0045944">
    <property type="term" value="P:positive regulation of transcription by RNA polymerase II"/>
    <property type="evidence" value="ECO:0007669"/>
    <property type="project" value="TreeGrafter"/>
</dbReference>
<dbReference type="PANTHER" id="PTHR15321">
    <property type="entry name" value="TUMOR SUPPRESSOR P53-BINDING PROTEIN 1"/>
    <property type="match status" value="1"/>
</dbReference>
<reference evidence="8" key="1">
    <citation type="submission" date="2017-02" db="UniProtKB">
        <authorList>
            <consortium name="WormBaseParasite"/>
        </authorList>
    </citation>
    <scope>IDENTIFICATION</scope>
</reference>
<reference evidence="6 7" key="2">
    <citation type="submission" date="2018-11" db="EMBL/GenBank/DDBJ databases">
        <authorList>
            <consortium name="Pathogen Informatics"/>
        </authorList>
    </citation>
    <scope>NUCLEOTIDE SEQUENCE [LARGE SCALE GENOMIC DNA]</scope>
    <source>
        <strain evidence="6 7">Costa Rica</strain>
    </source>
</reference>
<protein>
    <submittedName>
        <fullName evidence="8">BRCT domain-containing protein</fullName>
    </submittedName>
</protein>
<evidence type="ECO:0000313" key="6">
    <source>
        <dbReference type="EMBL" id="VDM60099.1"/>
    </source>
</evidence>
<dbReference type="InterPro" id="IPR001357">
    <property type="entry name" value="BRCT_dom"/>
</dbReference>
<feature type="domain" description="BRCT" evidence="5">
    <location>
        <begin position="299"/>
        <end position="397"/>
    </location>
</feature>
<accession>A0A0R3PSB8</accession>
<dbReference type="InterPro" id="IPR047249">
    <property type="entry name" value="BRCT_p53bp1-like_rpt1"/>
</dbReference>
<dbReference type="CDD" id="cd17745">
    <property type="entry name" value="BRCT_p53bp1_rpt1"/>
    <property type="match status" value="1"/>
</dbReference>
<dbReference type="SUPFAM" id="SSF52113">
    <property type="entry name" value="BRCT domain"/>
    <property type="match status" value="2"/>
</dbReference>
<dbReference type="OrthoDB" id="129353at2759"/>
<dbReference type="InterPro" id="IPR047252">
    <property type="entry name" value="TP53BP1-like"/>
</dbReference>
<dbReference type="InterPro" id="IPR036420">
    <property type="entry name" value="BRCT_dom_sf"/>
</dbReference>
<dbReference type="GO" id="GO:0005634">
    <property type="term" value="C:nucleus"/>
    <property type="evidence" value="ECO:0007669"/>
    <property type="project" value="UniProtKB-SubCell"/>
</dbReference>
<comment type="subcellular location">
    <subcellularLocation>
        <location evidence="1">Nucleus</location>
    </subcellularLocation>
</comment>
<dbReference type="InterPro" id="IPR056492">
    <property type="entry name" value="SH3_Hsr9"/>
</dbReference>
<dbReference type="CDD" id="cd17724">
    <property type="entry name" value="BRCT_p53bp1_rpt2"/>
    <property type="match status" value="1"/>
</dbReference>
<feature type="region of interest" description="Disordered" evidence="4">
    <location>
        <begin position="122"/>
        <end position="196"/>
    </location>
</feature>
<feature type="region of interest" description="Disordered" evidence="4">
    <location>
        <begin position="1"/>
        <end position="27"/>
    </location>
</feature>
<feature type="compositionally biased region" description="Polar residues" evidence="4">
    <location>
        <begin position="147"/>
        <end position="156"/>
    </location>
</feature>
<dbReference type="PANTHER" id="PTHR15321:SF3">
    <property type="entry name" value="TP53-BINDING PROTEIN 1"/>
    <property type="match status" value="1"/>
</dbReference>
<dbReference type="Proteomes" id="UP000267027">
    <property type="component" value="Unassembled WGS sequence"/>
</dbReference>
<evidence type="ECO:0000256" key="2">
    <source>
        <dbReference type="ARBA" id="ARBA00022763"/>
    </source>
</evidence>
<evidence type="ECO:0000256" key="3">
    <source>
        <dbReference type="ARBA" id="ARBA00023242"/>
    </source>
</evidence>
<evidence type="ECO:0000256" key="1">
    <source>
        <dbReference type="ARBA" id="ARBA00004123"/>
    </source>
</evidence>
<dbReference type="Pfam" id="PF18428">
    <property type="entry name" value="BRCT_3"/>
    <property type="match status" value="1"/>
</dbReference>
<dbReference type="Gene3D" id="3.40.50.10190">
    <property type="entry name" value="BRCT domain"/>
    <property type="match status" value="2"/>
</dbReference>
<sequence length="492" mass="55604">NRFYNRNEDAPKSNAHSGRFSKDRSKINAEKDAVSLSILVISDAIKKSDKSPRTVLKKEKGEKQRSHDPYDIETEMEKHPEPLKNIQMEVQSFGEVKYAKVGSGKYERTEKTAELRVSNLAEMTPRTKQRKSLAELTPGRKKVSPVMTANSTTPQPRRSRNSKQDAEEESMEVDKPIVQNTSPQTSTPSSKRPRIQLPELSAEDLLAVDHPRDEHAPYEPGSRVYAIFDGLFYPAIVISRDGLGRFKVNFVEDDIIKDIPPSGVIPLRALDREKDVIFIFYCLVAATISGKNINAPGTGDEQIFAGKLFILTSANRPNTDTGFKKKFMTDFISTHGGLVEVDEHPNMERFLVSDTHYRTHKYLAALVRAMPCVSHEWIYKLLYLFQKKLVDYKPFLLPSGVSILDEKEYPLHVLFLRSGMRPKVTSVFANLIQYFVEGKLDILLTDHSATASMVEKARKIGCAVVSSEWLIQVHTVTGMRIRLIAKFASFTI</sequence>
<dbReference type="WBParaSite" id="ACOC_0000851301-mRNA-1">
    <property type="protein sequence ID" value="ACOC_0000851301-mRNA-1"/>
    <property type="gene ID" value="ACOC_0000851301"/>
</dbReference>
<feature type="compositionally biased region" description="Basic and acidic residues" evidence="4">
    <location>
        <begin position="1"/>
        <end position="11"/>
    </location>
</feature>
<keyword evidence="2" id="KW-0227">DNA damage</keyword>
<dbReference type="EMBL" id="UYYA01004166">
    <property type="protein sequence ID" value="VDM60099.1"/>
    <property type="molecule type" value="Genomic_DNA"/>
</dbReference>
<evidence type="ECO:0000259" key="5">
    <source>
        <dbReference type="PROSITE" id="PS50172"/>
    </source>
</evidence>
<evidence type="ECO:0000313" key="7">
    <source>
        <dbReference type="Proteomes" id="UP000267027"/>
    </source>
</evidence>
<dbReference type="InterPro" id="IPR047250">
    <property type="entry name" value="BRCT_p53bp1-like_rpt2"/>
</dbReference>
<name>A0A0R3PSB8_ANGCS</name>
<gene>
    <name evidence="6" type="ORF">ACOC_LOCUS8514</name>
</gene>
<dbReference type="PROSITE" id="PS50172">
    <property type="entry name" value="BRCT"/>
    <property type="match status" value="1"/>
</dbReference>
<dbReference type="GO" id="GO:0042393">
    <property type="term" value="F:histone binding"/>
    <property type="evidence" value="ECO:0007669"/>
    <property type="project" value="TreeGrafter"/>
</dbReference>
<evidence type="ECO:0000313" key="8">
    <source>
        <dbReference type="WBParaSite" id="ACOC_0000851301-mRNA-1"/>
    </source>
</evidence>
<feature type="region of interest" description="Disordered" evidence="4">
    <location>
        <begin position="49"/>
        <end position="79"/>
    </location>
</feature>
<organism evidence="8">
    <name type="scientific">Angiostrongylus costaricensis</name>
    <name type="common">Nematode worm</name>
    <dbReference type="NCBI Taxonomy" id="334426"/>
    <lineage>
        <taxon>Eukaryota</taxon>
        <taxon>Metazoa</taxon>
        <taxon>Ecdysozoa</taxon>
        <taxon>Nematoda</taxon>
        <taxon>Chromadorea</taxon>
        <taxon>Rhabditida</taxon>
        <taxon>Rhabditina</taxon>
        <taxon>Rhabditomorpha</taxon>
        <taxon>Strongyloidea</taxon>
        <taxon>Metastrongylidae</taxon>
        <taxon>Angiostrongylus</taxon>
    </lineage>
</organism>
<proteinExistence type="predicted"/>
<dbReference type="Pfam" id="PF24680">
    <property type="entry name" value="SH3_Hsr9"/>
    <property type="match status" value="1"/>
</dbReference>
<keyword evidence="3" id="KW-0539">Nucleus</keyword>
<feature type="compositionally biased region" description="Low complexity" evidence="4">
    <location>
        <begin position="181"/>
        <end position="190"/>
    </location>
</feature>
<evidence type="ECO:0000256" key="4">
    <source>
        <dbReference type="SAM" id="MobiDB-lite"/>
    </source>
</evidence>
<dbReference type="AlphaFoldDB" id="A0A0R3PSB8"/>
<dbReference type="CDD" id="cd04508">
    <property type="entry name" value="Tudor_SF"/>
    <property type="match status" value="1"/>
</dbReference>